<dbReference type="GO" id="GO:0005960">
    <property type="term" value="C:glycine cleavage complex"/>
    <property type="evidence" value="ECO:0007669"/>
    <property type="project" value="InterPro"/>
</dbReference>
<dbReference type="PROSITE" id="PS00189">
    <property type="entry name" value="LIPOYL"/>
    <property type="match status" value="1"/>
</dbReference>
<evidence type="ECO:0000256" key="3">
    <source>
        <dbReference type="HAMAP-Rule" id="MF_00272"/>
    </source>
</evidence>
<dbReference type="AlphaFoldDB" id="A0A1H3EB23"/>
<dbReference type="CDD" id="cd06848">
    <property type="entry name" value="GCS_H"/>
    <property type="match status" value="1"/>
</dbReference>
<dbReference type="NCBIfam" id="NF002270">
    <property type="entry name" value="PRK01202.1"/>
    <property type="match status" value="1"/>
</dbReference>
<evidence type="ECO:0000256" key="2">
    <source>
        <dbReference type="ARBA" id="ARBA00022823"/>
    </source>
</evidence>
<dbReference type="InterPro" id="IPR011053">
    <property type="entry name" value="Single_hybrid_motif"/>
</dbReference>
<dbReference type="GO" id="GO:0005737">
    <property type="term" value="C:cytoplasm"/>
    <property type="evidence" value="ECO:0007669"/>
    <property type="project" value="TreeGrafter"/>
</dbReference>
<dbReference type="Pfam" id="PF01597">
    <property type="entry name" value="GCV_H"/>
    <property type="match status" value="1"/>
</dbReference>
<dbReference type="NCBIfam" id="TIGR00527">
    <property type="entry name" value="gcvH"/>
    <property type="match status" value="1"/>
</dbReference>
<dbReference type="PROSITE" id="PS50968">
    <property type="entry name" value="BIOTINYL_LIPOYL"/>
    <property type="match status" value="1"/>
</dbReference>
<comment type="function">
    <text evidence="3">The glycine cleavage system catalyzes the degradation of glycine. The H protein shuttles the methylamine group of glycine from the P protein to the T protein.</text>
</comment>
<evidence type="ECO:0000313" key="7">
    <source>
        <dbReference type="Proteomes" id="UP000199079"/>
    </source>
</evidence>
<dbReference type="InterPro" id="IPR002930">
    <property type="entry name" value="GCV_H"/>
</dbReference>
<sequence length="129" mass="14421">MDYEIPTDRRYAESHEWVLATDEEGVLRVGITDFAQDELGDIVFAELPREGETFDRGDQFAVVESIKAVSDIYLPVSGTIEAVNDAVTDRPELINEDPHGDGWLVEISTDEDVEDVDSLLTAAEYEDQI</sequence>
<comment type="similarity">
    <text evidence="1 3">Belongs to the GcvH family.</text>
</comment>
<feature type="modified residue" description="N6-lipoyllysine" evidence="3 4">
    <location>
        <position position="67"/>
    </location>
</feature>
<dbReference type="Gene3D" id="2.40.50.100">
    <property type="match status" value="1"/>
</dbReference>
<keyword evidence="2 3" id="KW-0450">Lipoyl</keyword>
<comment type="cofactor">
    <cofactor evidence="3">
        <name>(R)-lipoate</name>
        <dbReference type="ChEBI" id="CHEBI:83088"/>
    </cofactor>
    <text evidence="3">Binds 1 lipoyl cofactor covalently.</text>
</comment>
<evidence type="ECO:0000313" key="6">
    <source>
        <dbReference type="EMBL" id="SDX75807.1"/>
    </source>
</evidence>
<name>A0A1H3EB23_9EURY</name>
<dbReference type="PANTHER" id="PTHR11715">
    <property type="entry name" value="GLYCINE CLEAVAGE SYSTEM H PROTEIN"/>
    <property type="match status" value="1"/>
</dbReference>
<reference evidence="7" key="1">
    <citation type="submission" date="2016-10" db="EMBL/GenBank/DDBJ databases">
        <authorList>
            <person name="Varghese N."/>
            <person name="Submissions S."/>
        </authorList>
    </citation>
    <scope>NUCLEOTIDE SEQUENCE [LARGE SCALE GENOMIC DNA]</scope>
    <source>
        <strain evidence="7">DC30,IBRC 10041,KCTC 4046</strain>
    </source>
</reference>
<accession>A0A1H3EB23</accession>
<evidence type="ECO:0000256" key="1">
    <source>
        <dbReference type="ARBA" id="ARBA00009249"/>
    </source>
</evidence>
<dbReference type="GO" id="GO:0019464">
    <property type="term" value="P:glycine decarboxylation via glycine cleavage system"/>
    <property type="evidence" value="ECO:0007669"/>
    <property type="project" value="UniProtKB-UniRule"/>
</dbReference>
<dbReference type="RefSeq" id="WP_092730463.1">
    <property type="nucleotide sequence ID" value="NZ_FNPC01000001.1"/>
</dbReference>
<dbReference type="PANTHER" id="PTHR11715:SF3">
    <property type="entry name" value="GLYCINE CLEAVAGE SYSTEM H PROTEIN-RELATED"/>
    <property type="match status" value="1"/>
</dbReference>
<comment type="subunit">
    <text evidence="3">The glycine cleavage system is composed of four proteins: P, T, L and H.</text>
</comment>
<dbReference type="GO" id="GO:0009249">
    <property type="term" value="P:protein lipoylation"/>
    <property type="evidence" value="ECO:0007669"/>
    <property type="project" value="TreeGrafter"/>
</dbReference>
<dbReference type="HAMAP" id="MF_00272">
    <property type="entry name" value="GcvH"/>
    <property type="match status" value="1"/>
</dbReference>
<dbReference type="InterPro" id="IPR003016">
    <property type="entry name" value="2-oxoA_DH_lipoyl-BS"/>
</dbReference>
<dbReference type="Proteomes" id="UP000199079">
    <property type="component" value="Unassembled WGS sequence"/>
</dbReference>
<dbReference type="InterPro" id="IPR017453">
    <property type="entry name" value="GCV_H_sub"/>
</dbReference>
<organism evidence="6 7">
    <name type="scientific">Halopenitus persicus</name>
    <dbReference type="NCBI Taxonomy" id="1048396"/>
    <lineage>
        <taxon>Archaea</taxon>
        <taxon>Methanobacteriati</taxon>
        <taxon>Methanobacteriota</taxon>
        <taxon>Stenosarchaea group</taxon>
        <taxon>Halobacteria</taxon>
        <taxon>Halobacteriales</taxon>
        <taxon>Haloferacaceae</taxon>
        <taxon>Halopenitus</taxon>
    </lineage>
</organism>
<feature type="domain" description="Lipoyl-binding" evidence="5">
    <location>
        <begin position="26"/>
        <end position="108"/>
    </location>
</feature>
<dbReference type="InterPro" id="IPR033753">
    <property type="entry name" value="GCV_H/Fam206"/>
</dbReference>
<evidence type="ECO:0000259" key="5">
    <source>
        <dbReference type="PROSITE" id="PS50968"/>
    </source>
</evidence>
<evidence type="ECO:0000256" key="4">
    <source>
        <dbReference type="PIRSR" id="PIRSR617453-50"/>
    </source>
</evidence>
<dbReference type="EMBL" id="FNPC01000001">
    <property type="protein sequence ID" value="SDX75807.1"/>
    <property type="molecule type" value="Genomic_DNA"/>
</dbReference>
<keyword evidence="7" id="KW-1185">Reference proteome</keyword>
<dbReference type="OrthoDB" id="9810at2157"/>
<gene>
    <name evidence="3" type="primary">gcvH</name>
    <name evidence="6" type="ORF">SAMN05216564_101356</name>
</gene>
<proteinExistence type="inferred from homology"/>
<protein>
    <recommendedName>
        <fullName evidence="3">Probable glycine cleavage system H protein</fullName>
    </recommendedName>
</protein>
<dbReference type="SUPFAM" id="SSF51230">
    <property type="entry name" value="Single hybrid motif"/>
    <property type="match status" value="1"/>
</dbReference>
<dbReference type="InterPro" id="IPR000089">
    <property type="entry name" value="Biotin_lipoyl"/>
</dbReference>